<dbReference type="SMART" id="SM00073">
    <property type="entry name" value="HPT"/>
    <property type="match status" value="1"/>
</dbReference>
<dbReference type="AlphaFoldDB" id="A0A645DDF5"/>
<evidence type="ECO:0000256" key="5">
    <source>
        <dbReference type="ARBA" id="ARBA00022741"/>
    </source>
</evidence>
<evidence type="ECO:0000259" key="10">
    <source>
        <dbReference type="PROSITE" id="PS50110"/>
    </source>
</evidence>
<keyword evidence="4" id="KW-0812">Transmembrane</keyword>
<dbReference type="GO" id="GO:0005886">
    <property type="term" value="C:plasma membrane"/>
    <property type="evidence" value="ECO:0007669"/>
    <property type="project" value="UniProtKB-SubCell"/>
</dbReference>
<dbReference type="GO" id="GO:0005524">
    <property type="term" value="F:ATP binding"/>
    <property type="evidence" value="ECO:0007669"/>
    <property type="project" value="UniProtKB-KW"/>
</dbReference>
<feature type="domain" description="HPt" evidence="11">
    <location>
        <begin position="118"/>
        <end position="216"/>
    </location>
</feature>
<accession>A0A645DDF5</accession>
<proteinExistence type="predicted"/>
<keyword evidence="2" id="KW-1003">Cell membrane</keyword>
<keyword evidence="6" id="KW-0067">ATP-binding</keyword>
<dbReference type="PROSITE" id="PS50894">
    <property type="entry name" value="HPT"/>
    <property type="match status" value="1"/>
</dbReference>
<dbReference type="Gene3D" id="3.40.50.2300">
    <property type="match status" value="1"/>
</dbReference>
<evidence type="ECO:0000256" key="1">
    <source>
        <dbReference type="ARBA" id="ARBA00004651"/>
    </source>
</evidence>
<evidence type="ECO:0000256" key="7">
    <source>
        <dbReference type="ARBA" id="ARBA00022989"/>
    </source>
</evidence>
<dbReference type="InterPro" id="IPR001789">
    <property type="entry name" value="Sig_transdc_resp-reg_receiver"/>
</dbReference>
<dbReference type="InterPro" id="IPR008207">
    <property type="entry name" value="Sig_transdc_His_kin_Hpt_dom"/>
</dbReference>
<evidence type="ECO:0000256" key="4">
    <source>
        <dbReference type="ARBA" id="ARBA00022692"/>
    </source>
</evidence>
<comment type="subcellular location">
    <subcellularLocation>
        <location evidence="1">Cell membrane</location>
        <topology evidence="1">Multi-pass membrane protein</topology>
    </subcellularLocation>
</comment>
<keyword evidence="5" id="KW-0547">Nucleotide-binding</keyword>
<dbReference type="InterPro" id="IPR011006">
    <property type="entry name" value="CheY-like_superfamily"/>
</dbReference>
<sequence length="216" mass="23419">MDCQMPDMDGYEATRRIRAWEAEQAAAGRLVRRVPIIALTANAMRGSRELCLAAGMDDYITKPFQQKTLFDTMSRYVRLEAPCEVPPEQPHVPAGGKPVGGDALNPASLDTLRELDQSGKLLQRVISAYLADAPRQLKNAQAALASHNAADLRLAVHTLKSASKYLGADTLAATCLEIERSATNFQLVGLDTRLAAAAAQLEHVIDELQSLLPQEA</sequence>
<name>A0A645DDF5_9ZZZZ</name>
<dbReference type="CDD" id="cd17546">
    <property type="entry name" value="REC_hyHK_CKI1_RcsC-like"/>
    <property type="match status" value="1"/>
</dbReference>
<evidence type="ECO:0000256" key="6">
    <source>
        <dbReference type="ARBA" id="ARBA00022840"/>
    </source>
</evidence>
<gene>
    <name evidence="12" type="primary">barA_9</name>
    <name evidence="12" type="ORF">SDC9_134617</name>
</gene>
<dbReference type="PANTHER" id="PTHR45339">
    <property type="entry name" value="HYBRID SIGNAL TRANSDUCTION HISTIDINE KINASE J"/>
    <property type="match status" value="1"/>
</dbReference>
<keyword evidence="9" id="KW-0472">Membrane</keyword>
<dbReference type="Pfam" id="PF00072">
    <property type="entry name" value="Response_reg"/>
    <property type="match status" value="1"/>
</dbReference>
<evidence type="ECO:0000256" key="8">
    <source>
        <dbReference type="ARBA" id="ARBA00023012"/>
    </source>
</evidence>
<organism evidence="12">
    <name type="scientific">bioreactor metagenome</name>
    <dbReference type="NCBI Taxonomy" id="1076179"/>
    <lineage>
        <taxon>unclassified sequences</taxon>
        <taxon>metagenomes</taxon>
        <taxon>ecological metagenomes</taxon>
    </lineage>
</organism>
<dbReference type="SUPFAM" id="SSF52172">
    <property type="entry name" value="CheY-like"/>
    <property type="match status" value="1"/>
</dbReference>
<dbReference type="GO" id="GO:0004673">
    <property type="term" value="F:protein histidine kinase activity"/>
    <property type="evidence" value="ECO:0007669"/>
    <property type="project" value="UniProtKB-EC"/>
</dbReference>
<dbReference type="PROSITE" id="PS50110">
    <property type="entry name" value="RESPONSE_REGULATORY"/>
    <property type="match status" value="1"/>
</dbReference>
<keyword evidence="12" id="KW-0808">Transferase</keyword>
<feature type="domain" description="Response regulatory" evidence="10">
    <location>
        <begin position="1"/>
        <end position="77"/>
    </location>
</feature>
<protein>
    <submittedName>
        <fullName evidence="12">Signal transduction histidine-protein kinase BarA</fullName>
        <ecNumber evidence="12">2.7.13.3</ecNumber>
    </submittedName>
</protein>
<evidence type="ECO:0000313" key="12">
    <source>
        <dbReference type="EMBL" id="MPM87520.1"/>
    </source>
</evidence>
<reference evidence="12" key="1">
    <citation type="submission" date="2019-08" db="EMBL/GenBank/DDBJ databases">
        <authorList>
            <person name="Kucharzyk K."/>
            <person name="Murdoch R.W."/>
            <person name="Higgins S."/>
            <person name="Loffler F."/>
        </authorList>
    </citation>
    <scope>NUCLEOTIDE SEQUENCE</scope>
</reference>
<dbReference type="Pfam" id="PF01627">
    <property type="entry name" value="Hpt"/>
    <property type="match status" value="1"/>
</dbReference>
<dbReference type="SUPFAM" id="SSF47226">
    <property type="entry name" value="Histidine-containing phosphotransfer domain, HPT domain"/>
    <property type="match status" value="1"/>
</dbReference>
<dbReference type="EMBL" id="VSSQ01035321">
    <property type="protein sequence ID" value="MPM87520.1"/>
    <property type="molecule type" value="Genomic_DNA"/>
</dbReference>
<comment type="caution">
    <text evidence="12">The sequence shown here is derived from an EMBL/GenBank/DDBJ whole genome shotgun (WGS) entry which is preliminary data.</text>
</comment>
<dbReference type="PANTHER" id="PTHR45339:SF1">
    <property type="entry name" value="HYBRID SIGNAL TRANSDUCTION HISTIDINE KINASE J"/>
    <property type="match status" value="1"/>
</dbReference>
<dbReference type="Gene3D" id="1.20.120.160">
    <property type="entry name" value="HPT domain"/>
    <property type="match status" value="1"/>
</dbReference>
<keyword evidence="8" id="KW-0902">Two-component regulatory system</keyword>
<keyword evidence="12" id="KW-0418">Kinase</keyword>
<dbReference type="InterPro" id="IPR036641">
    <property type="entry name" value="HPT_dom_sf"/>
</dbReference>
<evidence type="ECO:0000256" key="9">
    <source>
        <dbReference type="ARBA" id="ARBA00023136"/>
    </source>
</evidence>
<keyword evidence="7" id="KW-1133">Transmembrane helix</keyword>
<evidence type="ECO:0000256" key="3">
    <source>
        <dbReference type="ARBA" id="ARBA00022553"/>
    </source>
</evidence>
<dbReference type="EC" id="2.7.13.3" evidence="12"/>
<keyword evidence="3" id="KW-0597">Phosphoprotein</keyword>
<evidence type="ECO:0000259" key="11">
    <source>
        <dbReference type="PROSITE" id="PS50894"/>
    </source>
</evidence>
<evidence type="ECO:0000256" key="2">
    <source>
        <dbReference type="ARBA" id="ARBA00022475"/>
    </source>
</evidence>
<dbReference type="GO" id="GO:0000160">
    <property type="term" value="P:phosphorelay signal transduction system"/>
    <property type="evidence" value="ECO:0007669"/>
    <property type="project" value="UniProtKB-KW"/>
</dbReference>